<feature type="transmembrane region" description="Helical" evidence="1">
    <location>
        <begin position="42"/>
        <end position="62"/>
    </location>
</feature>
<evidence type="ECO:0000313" key="3">
    <source>
        <dbReference type="Proteomes" id="UP001362999"/>
    </source>
</evidence>
<protein>
    <submittedName>
        <fullName evidence="2">Uncharacterized protein</fullName>
    </submittedName>
</protein>
<dbReference type="Proteomes" id="UP001362999">
    <property type="component" value="Unassembled WGS sequence"/>
</dbReference>
<evidence type="ECO:0000313" key="2">
    <source>
        <dbReference type="EMBL" id="KAK7022270.1"/>
    </source>
</evidence>
<keyword evidence="3" id="KW-1185">Reference proteome</keyword>
<gene>
    <name evidence="2" type="ORF">R3P38DRAFT_1114295</name>
</gene>
<reference evidence="2 3" key="1">
    <citation type="journal article" date="2024" name="J Genomics">
        <title>Draft genome sequencing and assembly of Favolaschia claudopus CIRM-BRFM 2984 isolated from oak limbs.</title>
        <authorList>
            <person name="Navarro D."/>
            <person name="Drula E."/>
            <person name="Chaduli D."/>
            <person name="Cazenave R."/>
            <person name="Ahrendt S."/>
            <person name="Wang J."/>
            <person name="Lipzen A."/>
            <person name="Daum C."/>
            <person name="Barry K."/>
            <person name="Grigoriev I.V."/>
            <person name="Favel A."/>
            <person name="Rosso M.N."/>
            <person name="Martin F."/>
        </authorList>
    </citation>
    <scope>NUCLEOTIDE SEQUENCE [LARGE SCALE GENOMIC DNA]</scope>
    <source>
        <strain evidence="2 3">CIRM-BRFM 2984</strain>
    </source>
</reference>
<accession>A0AAW0B7U9</accession>
<keyword evidence="1" id="KW-0812">Transmembrane</keyword>
<sequence>MQTTISHLALFSSPLRRYRHLHSPSWLRLLYHSLQPRAPDCFVNPIFFHLFLPFLHLVMVLLTDSMYSTQILLFRVAVSRHTAPWVYILRRSSTLEVFCHCQHTTIFVRVSFNRTLFQRLSVVYTLSSLIASAVIIVCLSSTSNALLPVQLAILARNLVSPFTNACGGSLFPTPAPIFHRRWAPLNRRHGCGGLGSRRVGNLSVGRVVVPESAP</sequence>
<proteinExistence type="predicted"/>
<organism evidence="2 3">
    <name type="scientific">Favolaschia claudopus</name>
    <dbReference type="NCBI Taxonomy" id="2862362"/>
    <lineage>
        <taxon>Eukaryota</taxon>
        <taxon>Fungi</taxon>
        <taxon>Dikarya</taxon>
        <taxon>Basidiomycota</taxon>
        <taxon>Agaricomycotina</taxon>
        <taxon>Agaricomycetes</taxon>
        <taxon>Agaricomycetidae</taxon>
        <taxon>Agaricales</taxon>
        <taxon>Marasmiineae</taxon>
        <taxon>Mycenaceae</taxon>
        <taxon>Favolaschia</taxon>
    </lineage>
</organism>
<keyword evidence="1" id="KW-0472">Membrane</keyword>
<keyword evidence="1" id="KW-1133">Transmembrane helix</keyword>
<dbReference type="EMBL" id="JAWWNJ010000037">
    <property type="protein sequence ID" value="KAK7022270.1"/>
    <property type="molecule type" value="Genomic_DNA"/>
</dbReference>
<evidence type="ECO:0000256" key="1">
    <source>
        <dbReference type="SAM" id="Phobius"/>
    </source>
</evidence>
<dbReference type="AlphaFoldDB" id="A0AAW0B7U9"/>
<comment type="caution">
    <text evidence="2">The sequence shown here is derived from an EMBL/GenBank/DDBJ whole genome shotgun (WGS) entry which is preliminary data.</text>
</comment>
<feature type="transmembrane region" description="Helical" evidence="1">
    <location>
        <begin position="122"/>
        <end position="142"/>
    </location>
</feature>
<name>A0AAW0B7U9_9AGAR</name>